<feature type="transmembrane region" description="Helical" evidence="12">
    <location>
        <begin position="88"/>
        <end position="112"/>
    </location>
</feature>
<dbReference type="GO" id="GO:0005789">
    <property type="term" value="C:endoplasmic reticulum membrane"/>
    <property type="evidence" value="ECO:0007669"/>
    <property type="project" value="UniProtKB-SubCell"/>
</dbReference>
<dbReference type="InterPro" id="IPR009029">
    <property type="entry name" value="HMG_CoA_Rdtase_sub-bd_dom_sf"/>
</dbReference>
<comment type="caution">
    <text evidence="15">The sequence shown here is derived from an EMBL/GenBank/DDBJ whole genome shotgun (WGS) entry which is preliminary data.</text>
</comment>
<dbReference type="Gene3D" id="1.10.3270.10">
    <property type="entry name" value="HMGR, N-terminal domain"/>
    <property type="match status" value="1"/>
</dbReference>
<name>A0A210QFQ2_MIZYE</name>
<evidence type="ECO:0000256" key="2">
    <source>
        <dbReference type="ARBA" id="ARBA00005084"/>
    </source>
</evidence>
<evidence type="ECO:0000256" key="9">
    <source>
        <dbReference type="ARBA" id="ARBA00023136"/>
    </source>
</evidence>
<dbReference type="EMBL" id="NEDP02003864">
    <property type="protein sequence ID" value="OWF47558.1"/>
    <property type="molecule type" value="Genomic_DNA"/>
</dbReference>
<keyword evidence="9 12" id="KW-0472">Membrane</keyword>
<reference evidence="15 16" key="1">
    <citation type="journal article" date="2017" name="Nat. Ecol. Evol.">
        <title>Scallop genome provides insights into evolution of bilaterian karyotype and development.</title>
        <authorList>
            <person name="Wang S."/>
            <person name="Zhang J."/>
            <person name="Jiao W."/>
            <person name="Li J."/>
            <person name="Xun X."/>
            <person name="Sun Y."/>
            <person name="Guo X."/>
            <person name="Huan P."/>
            <person name="Dong B."/>
            <person name="Zhang L."/>
            <person name="Hu X."/>
            <person name="Sun X."/>
            <person name="Wang J."/>
            <person name="Zhao C."/>
            <person name="Wang Y."/>
            <person name="Wang D."/>
            <person name="Huang X."/>
            <person name="Wang R."/>
            <person name="Lv J."/>
            <person name="Li Y."/>
            <person name="Zhang Z."/>
            <person name="Liu B."/>
            <person name="Lu W."/>
            <person name="Hui Y."/>
            <person name="Liang J."/>
            <person name="Zhou Z."/>
            <person name="Hou R."/>
            <person name="Li X."/>
            <person name="Liu Y."/>
            <person name="Li H."/>
            <person name="Ning X."/>
            <person name="Lin Y."/>
            <person name="Zhao L."/>
            <person name="Xing Q."/>
            <person name="Dou J."/>
            <person name="Li Y."/>
            <person name="Mao J."/>
            <person name="Guo H."/>
            <person name="Dou H."/>
            <person name="Li T."/>
            <person name="Mu C."/>
            <person name="Jiang W."/>
            <person name="Fu Q."/>
            <person name="Fu X."/>
            <person name="Miao Y."/>
            <person name="Liu J."/>
            <person name="Yu Q."/>
            <person name="Li R."/>
            <person name="Liao H."/>
            <person name="Li X."/>
            <person name="Kong Y."/>
            <person name="Jiang Z."/>
            <person name="Chourrout D."/>
            <person name="Li R."/>
            <person name="Bao Z."/>
        </authorList>
    </citation>
    <scope>NUCLEOTIDE SEQUENCE [LARGE SCALE GENOMIC DNA]</scope>
    <source>
        <strain evidence="15 16">PY_sf001</strain>
    </source>
</reference>
<dbReference type="InterPro" id="IPR023076">
    <property type="entry name" value="HMG_CoA_Rdtase_CS"/>
</dbReference>
<feature type="region of interest" description="Disordered" evidence="13">
    <location>
        <begin position="1066"/>
        <end position="1101"/>
    </location>
</feature>
<dbReference type="InterPro" id="IPR023282">
    <property type="entry name" value="HMG_CoA_Rdtase_N"/>
</dbReference>
<dbReference type="GO" id="GO:0004420">
    <property type="term" value="F:hydroxymethylglutaryl-CoA reductase (NADPH) activity"/>
    <property type="evidence" value="ECO:0007669"/>
    <property type="project" value="UniProtKB-EC"/>
</dbReference>
<keyword evidence="8 12" id="KW-0560">Oxidoreductase</keyword>
<feature type="transmembrane region" description="Helical" evidence="12">
    <location>
        <begin position="21"/>
        <end position="46"/>
    </location>
</feature>
<keyword evidence="5 12" id="KW-0256">Endoplasmic reticulum</keyword>
<feature type="compositionally biased region" description="Basic residues" evidence="13">
    <location>
        <begin position="1076"/>
        <end position="1092"/>
    </location>
</feature>
<feature type="compositionally biased region" description="Low complexity" evidence="13">
    <location>
        <begin position="867"/>
        <end position="887"/>
    </location>
</feature>
<feature type="compositionally biased region" description="Polar residues" evidence="13">
    <location>
        <begin position="888"/>
        <end position="898"/>
    </location>
</feature>
<keyword evidence="7 12" id="KW-1133">Transmembrane helix</keyword>
<dbReference type="PROSITE" id="PS01192">
    <property type="entry name" value="HMG_COA_REDUCTASE_3"/>
    <property type="match status" value="1"/>
</dbReference>
<dbReference type="InterPro" id="IPR023074">
    <property type="entry name" value="HMG_CoA_Rdtase_cat_sf"/>
</dbReference>
<evidence type="ECO:0000256" key="5">
    <source>
        <dbReference type="ARBA" id="ARBA00022824"/>
    </source>
</evidence>
<dbReference type="SUPFAM" id="SSF82866">
    <property type="entry name" value="Multidrug efflux transporter AcrB transmembrane domain"/>
    <property type="match status" value="1"/>
</dbReference>
<accession>A0A210QFQ2</accession>
<dbReference type="FunFam" id="1.10.3270.10:FF:000001">
    <property type="entry name" value="3-hydroxy-3-methylglutaryl coenzyme A reductase"/>
    <property type="match status" value="1"/>
</dbReference>
<dbReference type="FunFam" id="3.90.770.10:FF:000001">
    <property type="entry name" value="3-hydroxy-3-methylglutaryl coenzyme A reductase"/>
    <property type="match status" value="1"/>
</dbReference>
<dbReference type="GO" id="GO:0005778">
    <property type="term" value="C:peroxisomal membrane"/>
    <property type="evidence" value="ECO:0007669"/>
    <property type="project" value="TreeGrafter"/>
</dbReference>
<organism evidence="15 16">
    <name type="scientific">Mizuhopecten yessoensis</name>
    <name type="common">Japanese scallop</name>
    <name type="synonym">Patinopecten yessoensis</name>
    <dbReference type="NCBI Taxonomy" id="6573"/>
    <lineage>
        <taxon>Eukaryota</taxon>
        <taxon>Metazoa</taxon>
        <taxon>Spiralia</taxon>
        <taxon>Lophotrochozoa</taxon>
        <taxon>Mollusca</taxon>
        <taxon>Bivalvia</taxon>
        <taxon>Autobranchia</taxon>
        <taxon>Pteriomorphia</taxon>
        <taxon>Pectinida</taxon>
        <taxon>Pectinoidea</taxon>
        <taxon>Pectinidae</taxon>
        <taxon>Mizuhopecten</taxon>
    </lineage>
</organism>
<dbReference type="PROSITE" id="PS00318">
    <property type="entry name" value="HMG_COA_REDUCTASE_2"/>
    <property type="match status" value="1"/>
</dbReference>
<evidence type="ECO:0000256" key="11">
    <source>
        <dbReference type="ARBA" id="ARBA00049909"/>
    </source>
</evidence>
<feature type="domain" description="SSD" evidence="14">
    <location>
        <begin position="59"/>
        <end position="216"/>
    </location>
</feature>
<dbReference type="InterPro" id="IPR009023">
    <property type="entry name" value="HMG_CoA_Rdtase_NAD(P)-bd_sf"/>
</dbReference>
<feature type="transmembrane region" description="Helical" evidence="12">
    <location>
        <begin position="197"/>
        <end position="218"/>
    </location>
</feature>
<feature type="transmembrane region" description="Helical" evidence="12">
    <location>
        <begin position="164"/>
        <end position="185"/>
    </location>
</feature>
<dbReference type="InterPro" id="IPR004554">
    <property type="entry name" value="HMG_CoA_Rdtase_eu_arc"/>
</dbReference>
<dbReference type="GO" id="GO:0008299">
    <property type="term" value="P:isoprenoid biosynthetic process"/>
    <property type="evidence" value="ECO:0007669"/>
    <property type="project" value="InterPro"/>
</dbReference>
<dbReference type="OrthoDB" id="310654at2759"/>
<dbReference type="InterPro" id="IPR053958">
    <property type="entry name" value="HMGCR/SNAP/NPC1-like_SSD"/>
</dbReference>
<dbReference type="InterPro" id="IPR000731">
    <property type="entry name" value="SSD"/>
</dbReference>
<evidence type="ECO:0000313" key="15">
    <source>
        <dbReference type="EMBL" id="OWF47558.1"/>
    </source>
</evidence>
<dbReference type="Proteomes" id="UP000242188">
    <property type="component" value="Unassembled WGS sequence"/>
</dbReference>
<dbReference type="GO" id="GO:0050661">
    <property type="term" value="F:NADP binding"/>
    <property type="evidence" value="ECO:0007669"/>
    <property type="project" value="InterPro"/>
</dbReference>
<evidence type="ECO:0000256" key="13">
    <source>
        <dbReference type="SAM" id="MobiDB-lite"/>
    </source>
</evidence>
<dbReference type="Gene3D" id="3.30.70.420">
    <property type="entry name" value="Hydroxymethylglutaryl-CoA reductase, class I/II, NAD/NADP-binding domain"/>
    <property type="match status" value="1"/>
</dbReference>
<dbReference type="GO" id="GO:0015936">
    <property type="term" value="P:coenzyme A metabolic process"/>
    <property type="evidence" value="ECO:0007669"/>
    <property type="project" value="InterPro"/>
</dbReference>
<dbReference type="NCBIfam" id="TIGR00533">
    <property type="entry name" value="HMG_CoA_R_NADP"/>
    <property type="match status" value="1"/>
</dbReference>
<evidence type="ECO:0000256" key="3">
    <source>
        <dbReference type="ARBA" id="ARBA00007661"/>
    </source>
</evidence>
<dbReference type="AlphaFoldDB" id="A0A210QFQ2"/>
<dbReference type="GO" id="GO:0016126">
    <property type="term" value="P:sterol biosynthetic process"/>
    <property type="evidence" value="ECO:0007669"/>
    <property type="project" value="TreeGrafter"/>
</dbReference>
<evidence type="ECO:0000259" key="14">
    <source>
        <dbReference type="PROSITE" id="PS50156"/>
    </source>
</evidence>
<evidence type="ECO:0000256" key="8">
    <source>
        <dbReference type="ARBA" id="ARBA00023002"/>
    </source>
</evidence>
<keyword evidence="16" id="KW-1185">Reference proteome</keyword>
<dbReference type="Pfam" id="PF00368">
    <property type="entry name" value="HMG-CoA_red"/>
    <property type="match status" value="1"/>
</dbReference>
<dbReference type="PRINTS" id="PR00071">
    <property type="entry name" value="HMGCOARDTASE"/>
</dbReference>
<dbReference type="EC" id="1.1.1.34" evidence="12"/>
<dbReference type="CDD" id="cd00643">
    <property type="entry name" value="HMG-CoA_reductase_classI"/>
    <property type="match status" value="1"/>
</dbReference>
<dbReference type="UniPathway" id="UPA00058">
    <property type="reaction ID" value="UER00103"/>
</dbReference>
<comment type="pathway">
    <text evidence="2 12">Metabolic intermediate biosynthesis; (R)-mevalonate biosynthesis; (R)-mevalonate from acetyl-CoA: step 3/3.</text>
</comment>
<evidence type="ECO:0000256" key="7">
    <source>
        <dbReference type="ARBA" id="ARBA00022989"/>
    </source>
</evidence>
<comment type="similarity">
    <text evidence="3 12">Belongs to the HMG-CoA reductase family.</text>
</comment>
<evidence type="ECO:0000256" key="12">
    <source>
        <dbReference type="RuleBase" id="RU361219"/>
    </source>
</evidence>
<keyword evidence="10" id="KW-0325">Glycoprotein</keyword>
<feature type="transmembrane region" description="Helical" evidence="12">
    <location>
        <begin position="58"/>
        <end position="76"/>
    </location>
</feature>
<keyword evidence="6 12" id="KW-0521">NADP</keyword>
<keyword evidence="4 12" id="KW-0812">Transmembrane</keyword>
<dbReference type="STRING" id="6573.A0A210QFQ2"/>
<gene>
    <name evidence="15" type="ORF">KP79_PYT15621</name>
</gene>
<dbReference type="InterPro" id="IPR004816">
    <property type="entry name" value="HMG_CoA_Rdtase_metazoan"/>
</dbReference>
<evidence type="ECO:0000256" key="4">
    <source>
        <dbReference type="ARBA" id="ARBA00022692"/>
    </source>
</evidence>
<dbReference type="SUPFAM" id="SSF55035">
    <property type="entry name" value="NAD-binding domain of HMG-CoA reductase"/>
    <property type="match status" value="1"/>
</dbReference>
<comment type="catalytic activity">
    <reaction evidence="11">
        <text>(R)-mevalonate + 2 NADP(+) + CoA = (3S)-3-hydroxy-3-methylglutaryl-CoA + 2 NADPH + 2 H(+)</text>
        <dbReference type="Rhea" id="RHEA:15989"/>
        <dbReference type="ChEBI" id="CHEBI:15378"/>
        <dbReference type="ChEBI" id="CHEBI:36464"/>
        <dbReference type="ChEBI" id="CHEBI:43074"/>
        <dbReference type="ChEBI" id="CHEBI:57287"/>
        <dbReference type="ChEBI" id="CHEBI:57783"/>
        <dbReference type="ChEBI" id="CHEBI:58349"/>
        <dbReference type="EC" id="1.1.1.34"/>
    </reaction>
    <physiologicalReaction direction="right-to-left" evidence="11">
        <dbReference type="Rhea" id="RHEA:15991"/>
    </physiologicalReaction>
</comment>
<dbReference type="PROSITE" id="PS50065">
    <property type="entry name" value="HMG_COA_REDUCTASE_4"/>
    <property type="match status" value="1"/>
</dbReference>
<feature type="region of interest" description="Disordered" evidence="13">
    <location>
        <begin position="864"/>
        <end position="902"/>
    </location>
</feature>
<dbReference type="SUPFAM" id="SSF56542">
    <property type="entry name" value="Substrate-binding domain of HMG-CoA reductase"/>
    <property type="match status" value="1"/>
</dbReference>
<dbReference type="PROSITE" id="PS00066">
    <property type="entry name" value="HMG_COA_REDUCTASE_1"/>
    <property type="match status" value="1"/>
</dbReference>
<proteinExistence type="inferred from homology"/>
<protein>
    <recommendedName>
        <fullName evidence="12">3-hydroxy-3-methylglutaryl coenzyme A reductase</fullName>
        <shortName evidence="12">HMG-CoA reductase</shortName>
        <ecNumber evidence="12">1.1.1.34</ecNumber>
    </recommendedName>
</protein>
<dbReference type="NCBIfam" id="TIGR00920">
    <property type="entry name" value="2A060605"/>
    <property type="match status" value="1"/>
</dbReference>
<feature type="region of interest" description="Disordered" evidence="13">
    <location>
        <begin position="358"/>
        <end position="377"/>
    </location>
</feature>
<dbReference type="PANTHER" id="PTHR10572">
    <property type="entry name" value="3-HYDROXY-3-METHYLGLUTARYL-COENZYME A REDUCTASE"/>
    <property type="match status" value="1"/>
</dbReference>
<feature type="compositionally biased region" description="Low complexity" evidence="13">
    <location>
        <begin position="367"/>
        <end position="377"/>
    </location>
</feature>
<dbReference type="PROSITE" id="PS50156">
    <property type="entry name" value="SSD"/>
    <property type="match status" value="1"/>
</dbReference>
<sequence>MEEMFEQYFRGHGYLCASHPLEVIIGTLTVTVCVVSMGMLAIGDILHVSPPGQETESLDIIIVSIARCLAVVYVYLQFRSLRRLGSHYLLGVSGVFTLCSSFIFSVAVIKIFKKDLTGLSEALPLFLLLVDLSKACALARFAVSSTSQEEVQQNIATGMGELGPSITLDAIVEMLVIGVGTLSGVKQLELMACFGCLSVLANLLVFLTFYPACLALVLEVTRERNHGKPLRHLQQLAKMLEAEEKEKTPNPVTQRVKLIMSAGLVMVHIHSRLGKETSKAEGFGGVMTASQMSENDELTPDMDFWQYHIQRQLTVNADLMVTLVLAVFLTAKYMFFDDDVDVPCRLCPSCTRSGSRLRQISSSTDLPAPEVPSEPVAEVPDISQKKTTFIIGETESSDEETETKASRETQTDLLECGYRPLERLPSIQPPRPVAECVDILKSDDGPNELTDEEVCQLVEAKHIPSYKLETVLGDYERGVCIRRGMVSTKLQNSDAMKNLPYSNYPYDLVNGACCENVIGYMPIPVGVAGPLLLDDKYYQVPMATTEGCLVASTNRGCRALAQSGGVKCCLVGDGMSRAPVVRFTSIRKASELKRWLEDTDNFEKVKETFDDTSRFARLKKIQAVQASRYLYIRFVATTGDAMGMNMVSKGSERALTTILEQFPDMEILSLSGNFCTDKKPSAVNWLEGRGKSVVSEAVIPAKVVKSVLKTSVAALVDLNISKNLMGSAMAGSIGGFNAHAANVVTAIFIATGQDPAQNTTSSNCITLMEPTGPDGTDLYISCTMPSIEVGTVGGGTILPPQASCLQMLGLCGSVGKAGDSAGQLARVVCATVLAGELSLMSALAAGHLVRSHLRHNRSTLNVIADPSGSSVSKDSSAESISCNSASNLSNDSNQSQPGPGTCMSREGGRTLELWQHMKFHQNSLEIKSLWQGQIECYIFLQLHYCSDLITLKHHLFCKTLELSPLLSLPVAPSTVTVTSVAVSILHYKPLAITVFLVHSSVRDETVNRLLFPMNCSKRTMLIKDADVDIVKNVFISITPDDTFELFQFKDNWSRRKEYDLDPLKTRHHSSQEIPGHLHHVHRSPQGPHHRKNPPNVSASSPPAYNVLVGALVEV</sequence>
<evidence type="ECO:0000256" key="6">
    <source>
        <dbReference type="ARBA" id="ARBA00022857"/>
    </source>
</evidence>
<comment type="subcellular location">
    <subcellularLocation>
        <location evidence="1 12">Endoplasmic reticulum membrane</location>
        <topology evidence="1 12">Multi-pass membrane protein</topology>
    </subcellularLocation>
</comment>
<dbReference type="InterPro" id="IPR002202">
    <property type="entry name" value="HMG_CoA_Rdtase"/>
</dbReference>
<dbReference type="FunFam" id="3.30.70.420:FF:000001">
    <property type="entry name" value="3-hydroxy-3-methylglutaryl coenzyme A reductase"/>
    <property type="match status" value="1"/>
</dbReference>
<evidence type="ECO:0000256" key="10">
    <source>
        <dbReference type="ARBA" id="ARBA00023180"/>
    </source>
</evidence>
<dbReference type="Gene3D" id="3.90.770.10">
    <property type="entry name" value="3-hydroxy-3-methylglutaryl-coenzyme A Reductase, Chain A, domain 2"/>
    <property type="match status" value="1"/>
</dbReference>
<evidence type="ECO:0000256" key="1">
    <source>
        <dbReference type="ARBA" id="ARBA00004477"/>
    </source>
</evidence>
<dbReference type="Pfam" id="PF12349">
    <property type="entry name" value="Sterol-sensing"/>
    <property type="match status" value="1"/>
</dbReference>
<evidence type="ECO:0000313" key="16">
    <source>
        <dbReference type="Proteomes" id="UP000242188"/>
    </source>
</evidence>
<dbReference type="PANTHER" id="PTHR10572:SF24">
    <property type="entry name" value="3-HYDROXY-3-METHYLGLUTARYL-COENZYME A REDUCTASE"/>
    <property type="match status" value="1"/>
</dbReference>